<accession>A0A0K1W0W6</accession>
<organism evidence="2 3">
    <name type="scientific">Spiroplasma litorale</name>
    <dbReference type="NCBI Taxonomy" id="216942"/>
    <lineage>
        <taxon>Bacteria</taxon>
        <taxon>Bacillati</taxon>
        <taxon>Mycoplasmatota</taxon>
        <taxon>Mollicutes</taxon>
        <taxon>Entomoplasmatales</taxon>
        <taxon>Spiroplasmataceae</taxon>
        <taxon>Spiroplasma</taxon>
    </lineage>
</organism>
<reference evidence="2 3" key="1">
    <citation type="journal article" date="2015" name="Genome Announc.">
        <title>Complete Genome Sequence of Spiroplasma litorale TN-1T (DSM 21781), a Bacterium Isolated from a Green-Eyed Horsefly (Tabanus nigrovittatus).</title>
        <authorList>
            <person name="Lo W.S."/>
            <person name="Lai Y.C."/>
            <person name="Lien Y.W."/>
            <person name="Wang T.H."/>
            <person name="Kuo C.H."/>
        </authorList>
    </citation>
    <scope>NUCLEOTIDE SEQUENCE [LARGE SCALE GENOMIC DNA]</scope>
    <source>
        <strain evidence="2 3">TN-1</strain>
    </source>
</reference>
<dbReference type="PATRIC" id="fig|216942.3.peg.79"/>
<protein>
    <submittedName>
        <fullName evidence="2">Uncharacterized protein</fullName>
    </submittedName>
</protein>
<keyword evidence="3" id="KW-1185">Reference proteome</keyword>
<dbReference type="AlphaFoldDB" id="A0A0K1W0W6"/>
<name>A0A0K1W0W6_9MOLU</name>
<keyword evidence="1" id="KW-0812">Transmembrane</keyword>
<sequence length="75" mass="8684">MEQRYYYLTAAVIFLVISIILFLVDFFLKRKKTTVSSTLQVKDKGVWGFTKAHILQYSAIFCLVMCIGSFFGFLL</sequence>
<evidence type="ECO:0000313" key="2">
    <source>
        <dbReference type="EMBL" id="AKX33747.1"/>
    </source>
</evidence>
<gene>
    <name evidence="2" type="ORF">SLITO_v1c00790</name>
</gene>
<dbReference type="STRING" id="216942.SLITO_v1c00790"/>
<proteinExistence type="predicted"/>
<feature type="transmembrane region" description="Helical" evidence="1">
    <location>
        <begin position="6"/>
        <end position="28"/>
    </location>
</feature>
<dbReference type="EMBL" id="CP012357">
    <property type="protein sequence ID" value="AKX33747.1"/>
    <property type="molecule type" value="Genomic_DNA"/>
</dbReference>
<dbReference type="KEGG" id="sll:SLITO_v1c00790"/>
<evidence type="ECO:0000256" key="1">
    <source>
        <dbReference type="SAM" id="Phobius"/>
    </source>
</evidence>
<keyword evidence="1" id="KW-1133">Transmembrane helix</keyword>
<feature type="transmembrane region" description="Helical" evidence="1">
    <location>
        <begin position="54"/>
        <end position="74"/>
    </location>
</feature>
<evidence type="ECO:0000313" key="3">
    <source>
        <dbReference type="Proteomes" id="UP000067476"/>
    </source>
</evidence>
<keyword evidence="1" id="KW-0472">Membrane</keyword>
<dbReference type="Proteomes" id="UP000067476">
    <property type="component" value="Chromosome"/>
</dbReference>